<sequence length="271" mass="28297">MATVVNEHVEVPLEGFRLSWGGIWAGVLTVMGTLLFLTTLGIAVGISAAEPGSGNADEIGMGAAIWSALSLLIALFVGGMAATRLGLVFDKAAGAFEGALVWVLSFLVILWLASSGVRLVAGGISGVFGGVTQTISSVATGTEDLSSGDVDQMLTRLRDPDLARTLAGATGMPEEEVRSILSNAAQRAEMARNNPEQAAMEVREGTRQLMDRARQQLPVMAERAQDTATKTAWTTFVAMVISLAAAIVGAMVGRRRAEKRVLRAAAGEPVS</sequence>
<keyword evidence="3" id="KW-1185">Reference proteome</keyword>
<dbReference type="RefSeq" id="WP_203168097.1">
    <property type="nucleotide sequence ID" value="NZ_JAEVLS010000003.1"/>
</dbReference>
<accession>A0ABS1WYH8</accession>
<gene>
    <name evidence="2" type="ORF">JM946_14935</name>
</gene>
<comment type="caution">
    <text evidence="2">The sequence shown here is derived from an EMBL/GenBank/DDBJ whole genome shotgun (WGS) entry which is preliminary data.</text>
</comment>
<dbReference type="Proteomes" id="UP000661077">
    <property type="component" value="Unassembled WGS sequence"/>
</dbReference>
<name>A0ABS1WYH8_9GAMM</name>
<evidence type="ECO:0000256" key="1">
    <source>
        <dbReference type="SAM" id="Phobius"/>
    </source>
</evidence>
<proteinExistence type="predicted"/>
<reference evidence="2 3" key="1">
    <citation type="journal article" date="2021" name="Int. J. Syst. Evol. Microbiol.">
        <title>Steroidobacter gossypii sp. nov., isolated from soil of cotton cropping field.</title>
        <authorList>
            <person name="Huang R."/>
            <person name="Yang S."/>
            <person name="Zhen C."/>
            <person name="Liu W."/>
        </authorList>
    </citation>
    <scope>NUCLEOTIDE SEQUENCE [LARGE SCALE GENOMIC DNA]</scope>
    <source>
        <strain evidence="2 3">S1-65</strain>
    </source>
</reference>
<protein>
    <recommendedName>
        <fullName evidence="4">PhnA-like protein</fullName>
    </recommendedName>
</protein>
<keyword evidence="1" id="KW-0812">Transmembrane</keyword>
<feature type="transmembrane region" description="Helical" evidence="1">
    <location>
        <begin position="232"/>
        <end position="253"/>
    </location>
</feature>
<organism evidence="2 3">
    <name type="scientific">Steroidobacter gossypii</name>
    <dbReference type="NCBI Taxonomy" id="2805490"/>
    <lineage>
        <taxon>Bacteria</taxon>
        <taxon>Pseudomonadati</taxon>
        <taxon>Pseudomonadota</taxon>
        <taxon>Gammaproteobacteria</taxon>
        <taxon>Steroidobacterales</taxon>
        <taxon>Steroidobacteraceae</taxon>
        <taxon>Steroidobacter</taxon>
    </lineage>
</organism>
<evidence type="ECO:0000313" key="2">
    <source>
        <dbReference type="EMBL" id="MBM0106026.1"/>
    </source>
</evidence>
<feature type="transmembrane region" description="Helical" evidence="1">
    <location>
        <begin position="94"/>
        <end position="113"/>
    </location>
</feature>
<feature type="transmembrane region" description="Helical" evidence="1">
    <location>
        <begin position="59"/>
        <end position="82"/>
    </location>
</feature>
<keyword evidence="1" id="KW-0472">Membrane</keyword>
<keyword evidence="1" id="KW-1133">Transmembrane helix</keyword>
<evidence type="ECO:0008006" key="4">
    <source>
        <dbReference type="Google" id="ProtNLM"/>
    </source>
</evidence>
<evidence type="ECO:0000313" key="3">
    <source>
        <dbReference type="Proteomes" id="UP000661077"/>
    </source>
</evidence>
<dbReference type="EMBL" id="JAEVLS010000003">
    <property type="protein sequence ID" value="MBM0106026.1"/>
    <property type="molecule type" value="Genomic_DNA"/>
</dbReference>
<feature type="transmembrane region" description="Helical" evidence="1">
    <location>
        <begin position="23"/>
        <end position="47"/>
    </location>
</feature>